<organism evidence="1 2">
    <name type="scientific">Pelagibacterium lacus</name>
    <dbReference type="NCBI Taxonomy" id="2282655"/>
    <lineage>
        <taxon>Bacteria</taxon>
        <taxon>Pseudomonadati</taxon>
        <taxon>Pseudomonadota</taxon>
        <taxon>Alphaproteobacteria</taxon>
        <taxon>Hyphomicrobiales</taxon>
        <taxon>Devosiaceae</taxon>
        <taxon>Pelagibacterium</taxon>
    </lineage>
</organism>
<dbReference type="InterPro" id="IPR026336">
    <property type="entry name" value="PdeM-like"/>
</dbReference>
<reference evidence="2" key="1">
    <citation type="submission" date="2018-07" db="EMBL/GenBank/DDBJ databases">
        <authorList>
            <person name="Liu B.-T."/>
            <person name="Du Z."/>
        </authorList>
    </citation>
    <scope>NUCLEOTIDE SEQUENCE [LARGE SCALE GENOMIC DNA]</scope>
    <source>
        <strain evidence="2">XYN52</strain>
    </source>
</reference>
<dbReference type="EMBL" id="QQNH01000010">
    <property type="protein sequence ID" value="RDE08898.1"/>
    <property type="molecule type" value="Genomic_DNA"/>
</dbReference>
<dbReference type="SUPFAM" id="SSF56300">
    <property type="entry name" value="Metallo-dependent phosphatases"/>
    <property type="match status" value="1"/>
</dbReference>
<dbReference type="PANTHER" id="PTHR39323">
    <property type="entry name" value="BLR1149 PROTEIN"/>
    <property type="match status" value="1"/>
</dbReference>
<keyword evidence="2" id="KW-1185">Reference proteome</keyword>
<evidence type="ECO:0000313" key="2">
    <source>
        <dbReference type="Proteomes" id="UP000253759"/>
    </source>
</evidence>
<dbReference type="Proteomes" id="UP000253759">
    <property type="component" value="Unassembled WGS sequence"/>
</dbReference>
<comment type="caution">
    <text evidence="1">The sequence shown here is derived from an EMBL/GenBank/DDBJ whole genome shotgun (WGS) entry which is preliminary data.</text>
</comment>
<protein>
    <submittedName>
        <fullName evidence="1">Ligase-associated DNA damage response endonuclease PdeM</fullName>
        <ecNumber evidence="1">3.1.-.-</ecNumber>
    </submittedName>
</protein>
<sequence>MRYLSCSTSARSRSLAKRVKPSFGKPQKTLSQRQWTLAHILPVADTTPEPVIRFHGQDFVPLLSGALFWPEADALLVADLHLEKHSSFARSGQLLPPYDTGLTLARLARDLDETAAKTVIALGDSFHRDEGSSTLLEADRTRLAAMLEALEWYWIAGNHDPAPHRLGGLCCAEISIAGCSLRHEPRRGTPGLIAGHLHPAARIALNGRSTRRPCFAWDDEMLILPAYGASTGSLNILSPAFAGLFDRTRLRVAMLGRDRIYPVGAHLLVHG</sequence>
<keyword evidence="1" id="KW-0255">Endonuclease</keyword>
<dbReference type="EC" id="3.1.-.-" evidence="1"/>
<proteinExistence type="predicted"/>
<dbReference type="GO" id="GO:0016787">
    <property type="term" value="F:hydrolase activity"/>
    <property type="evidence" value="ECO:0007669"/>
    <property type="project" value="UniProtKB-KW"/>
</dbReference>
<keyword evidence="1" id="KW-0540">Nuclease</keyword>
<dbReference type="GO" id="GO:0004519">
    <property type="term" value="F:endonuclease activity"/>
    <property type="evidence" value="ECO:0007669"/>
    <property type="project" value="UniProtKB-KW"/>
</dbReference>
<dbReference type="NCBIfam" id="TIGR04123">
    <property type="entry name" value="P_estr_lig_assc"/>
    <property type="match status" value="1"/>
</dbReference>
<dbReference type="InterPro" id="IPR029052">
    <property type="entry name" value="Metallo-depent_PP-like"/>
</dbReference>
<dbReference type="PANTHER" id="PTHR39323:SF1">
    <property type="entry name" value="BLR1149 PROTEIN"/>
    <property type="match status" value="1"/>
</dbReference>
<dbReference type="Gene3D" id="3.60.21.10">
    <property type="match status" value="1"/>
</dbReference>
<keyword evidence="1" id="KW-0378">Hydrolase</keyword>
<dbReference type="GO" id="GO:0016874">
    <property type="term" value="F:ligase activity"/>
    <property type="evidence" value="ECO:0007669"/>
    <property type="project" value="UniProtKB-KW"/>
</dbReference>
<dbReference type="AlphaFoldDB" id="A0A369W2Y1"/>
<accession>A0A369W2Y1</accession>
<keyword evidence="1" id="KW-0436">Ligase</keyword>
<gene>
    <name evidence="1" type="primary">pdeM</name>
    <name evidence="1" type="ORF">DVH29_09100</name>
</gene>
<evidence type="ECO:0000313" key="1">
    <source>
        <dbReference type="EMBL" id="RDE08898.1"/>
    </source>
</evidence>
<name>A0A369W2Y1_9HYPH</name>